<protein>
    <submittedName>
        <fullName evidence="1">Glycosyltransferase</fullName>
    </submittedName>
</protein>
<keyword evidence="2" id="KW-1185">Reference proteome</keyword>
<dbReference type="Proteomes" id="UP000293162">
    <property type="component" value="Unassembled WGS sequence"/>
</dbReference>
<dbReference type="OrthoDB" id="9816564at2"/>
<dbReference type="EMBL" id="SEWF01000005">
    <property type="protein sequence ID" value="RYU96859.1"/>
    <property type="molecule type" value="Genomic_DNA"/>
</dbReference>
<dbReference type="AlphaFoldDB" id="A0A4Q5M429"/>
<name>A0A4Q5M429_9BACT</name>
<evidence type="ECO:0000313" key="2">
    <source>
        <dbReference type="Proteomes" id="UP000293162"/>
    </source>
</evidence>
<accession>A0A4Q5M429</accession>
<proteinExistence type="predicted"/>
<comment type="caution">
    <text evidence="1">The sequence shown here is derived from an EMBL/GenBank/DDBJ whole genome shotgun (WGS) entry which is preliminary data.</text>
</comment>
<dbReference type="GO" id="GO:0016740">
    <property type="term" value="F:transferase activity"/>
    <property type="evidence" value="ECO:0007669"/>
    <property type="project" value="UniProtKB-KW"/>
</dbReference>
<dbReference type="Gene3D" id="3.40.50.2000">
    <property type="entry name" value="Glycogen Phosphorylase B"/>
    <property type="match status" value="1"/>
</dbReference>
<reference evidence="1 2" key="1">
    <citation type="submission" date="2019-02" db="EMBL/GenBank/DDBJ databases">
        <title>Bacterial novel species Emticicia sp. 17J42-9 isolated from soil.</title>
        <authorList>
            <person name="Jung H.-Y."/>
        </authorList>
    </citation>
    <scope>NUCLEOTIDE SEQUENCE [LARGE SCALE GENOMIC DNA]</scope>
    <source>
        <strain evidence="1 2">17J42-9</strain>
    </source>
</reference>
<dbReference type="SUPFAM" id="SSF53756">
    <property type="entry name" value="UDP-Glycosyltransferase/glycogen phosphorylase"/>
    <property type="match status" value="1"/>
</dbReference>
<keyword evidence="1" id="KW-0808">Transferase</keyword>
<dbReference type="Pfam" id="PF13692">
    <property type="entry name" value="Glyco_trans_1_4"/>
    <property type="match status" value="1"/>
</dbReference>
<evidence type="ECO:0000313" key="1">
    <source>
        <dbReference type="EMBL" id="RYU96859.1"/>
    </source>
</evidence>
<gene>
    <name evidence="1" type="ORF">EWM59_04850</name>
</gene>
<dbReference type="RefSeq" id="WP_130019814.1">
    <property type="nucleotide sequence ID" value="NZ_SEWF01000005.1"/>
</dbReference>
<organism evidence="1 2">
    <name type="scientific">Emticicia agri</name>
    <dbReference type="NCBI Taxonomy" id="2492393"/>
    <lineage>
        <taxon>Bacteria</taxon>
        <taxon>Pseudomonadati</taxon>
        <taxon>Bacteroidota</taxon>
        <taxon>Cytophagia</taxon>
        <taxon>Cytophagales</taxon>
        <taxon>Leadbetterellaceae</taxon>
        <taxon>Emticicia</taxon>
    </lineage>
</organism>
<sequence length="413" mass="47113">MSKKVDAFILIAQQEWELNLGSNARNLAVEISKTMPVIYVNPDTNVKSLISRASTPYGRKRLKLALGIGENTEKLADNLWLHTPQNISSSINWLKNFKLYDMLNRRNAKGFFESLKKAVKKLNWQPENCIVFNDSQMFAGPFVKEFFNPRLSFYYIRDNLVEQAYFRFHGPRIEPVTIKEADAIFGNSAYLTEYGLKYNLRSLEIGQGCETDIYDAFSEKTEPADLAPIKHPRIGYVGFLTHERLDIQLLEQIAEAKKDWQIVLIGPEDPVFEKSRLHEIPNVHFLGAKKTSELPAYMHYMDVCMNPQVINGLTIGNYPRKIDEYLSMGKPTVATETLAMKMFLPHVELAVGLEGYLKAIEKALQPQSMEQKLAAINCAKSHTWEACVEKIFAVQDQLLTEKDQSHLKSISSL</sequence>